<keyword evidence="7" id="KW-0342">GTP-binding</keyword>
<dbReference type="GO" id="GO:0005525">
    <property type="term" value="F:GTP binding"/>
    <property type="evidence" value="ECO:0007669"/>
    <property type="project" value="UniProtKB-KW"/>
</dbReference>
<comment type="subcellular location">
    <subcellularLocation>
        <location evidence="1">Cell membrane</location>
        <topology evidence="1">Peripheral membrane protein</topology>
        <orientation evidence="1">Cytoplasmic side</orientation>
    </subcellularLocation>
</comment>
<evidence type="ECO:0000256" key="9">
    <source>
        <dbReference type="ARBA" id="ARBA00023170"/>
    </source>
</evidence>
<dbReference type="Pfam" id="PF00448">
    <property type="entry name" value="SRP54"/>
    <property type="match status" value="1"/>
</dbReference>
<dbReference type="PANTHER" id="PTHR43134:SF1">
    <property type="entry name" value="SIGNAL RECOGNITION PARTICLE RECEPTOR SUBUNIT ALPHA"/>
    <property type="match status" value="1"/>
</dbReference>
<dbReference type="InterPro" id="IPR003593">
    <property type="entry name" value="AAA+_ATPase"/>
</dbReference>
<evidence type="ECO:0000256" key="8">
    <source>
        <dbReference type="ARBA" id="ARBA00023136"/>
    </source>
</evidence>
<proteinExistence type="inferred from homology"/>
<dbReference type="GO" id="GO:0006614">
    <property type="term" value="P:SRP-dependent cotranslational protein targeting to membrane"/>
    <property type="evidence" value="ECO:0007669"/>
    <property type="project" value="InterPro"/>
</dbReference>
<dbReference type="PANTHER" id="PTHR43134">
    <property type="entry name" value="SIGNAL RECOGNITION PARTICLE RECEPTOR SUBUNIT ALPHA"/>
    <property type="match status" value="1"/>
</dbReference>
<dbReference type="InterPro" id="IPR013822">
    <property type="entry name" value="Signal_recog_particl_SRP54_hlx"/>
</dbReference>
<dbReference type="SUPFAM" id="SSF52540">
    <property type="entry name" value="P-loop containing nucleoside triphosphate hydrolases"/>
    <property type="match status" value="1"/>
</dbReference>
<dbReference type="AlphaFoldDB" id="A0A3B1DCR9"/>
<dbReference type="InterPro" id="IPR042101">
    <property type="entry name" value="SRP54_N_sf"/>
</dbReference>
<evidence type="ECO:0000256" key="2">
    <source>
        <dbReference type="ARBA" id="ARBA00008531"/>
    </source>
</evidence>
<sequence>MGFKFWKKTGDALSKTRAYFSSGLDALFSRKTKIDAETLDDLEALLIGADLGVTVTRRLIEALSASVDRKEVSDLVALKAKLRETLLEILNTAIVPSANFQAPLVTLFVGVNGVGKTTSIGKMAAQLKSEHKTVLLAAADTFRAGAAKQLSIWGERVGAEVIQHPGTDADPSAVAYDAVSAALARKVDHLLIDTAGRLQTKHNLMEELKKMIRVISKQIPDAPHRKILVLDATTGQNALSQAEHFQKATSLTGIVLSKLDGSGKGGIIVPIVESLSVPVLYVGVGESMEDLIPFDAEAFVSGLLGDEVTGF</sequence>
<dbReference type="Gene3D" id="1.20.120.140">
    <property type="entry name" value="Signal recognition particle SRP54, nucleotide-binding domain"/>
    <property type="match status" value="1"/>
</dbReference>
<dbReference type="SMART" id="SM00963">
    <property type="entry name" value="SRP54_N"/>
    <property type="match status" value="1"/>
</dbReference>
<dbReference type="InterPro" id="IPR004390">
    <property type="entry name" value="SR_rcpt_FtsY"/>
</dbReference>
<dbReference type="SUPFAM" id="SSF47364">
    <property type="entry name" value="Domain of the SRP/SRP receptor G-proteins"/>
    <property type="match status" value="1"/>
</dbReference>
<dbReference type="InterPro" id="IPR036225">
    <property type="entry name" value="SRP/SRP_N"/>
</dbReference>
<evidence type="ECO:0000256" key="6">
    <source>
        <dbReference type="ARBA" id="ARBA00022801"/>
    </source>
</evidence>
<accession>A0A3B1DCR9</accession>
<keyword evidence="4" id="KW-0963">Cytoplasm</keyword>
<dbReference type="GO" id="GO:0005047">
    <property type="term" value="F:signal recognition particle binding"/>
    <property type="evidence" value="ECO:0007669"/>
    <property type="project" value="TreeGrafter"/>
</dbReference>
<evidence type="ECO:0000256" key="5">
    <source>
        <dbReference type="ARBA" id="ARBA00022741"/>
    </source>
</evidence>
<keyword evidence="9 11" id="KW-0675">Receptor</keyword>
<dbReference type="FunFam" id="3.40.50.300:FF:000053">
    <property type="entry name" value="Signal recognition particle receptor FtsY"/>
    <property type="match status" value="1"/>
</dbReference>
<dbReference type="CDD" id="cd17874">
    <property type="entry name" value="FtsY"/>
    <property type="match status" value="1"/>
</dbReference>
<evidence type="ECO:0000256" key="3">
    <source>
        <dbReference type="ARBA" id="ARBA00022475"/>
    </source>
</evidence>
<dbReference type="FunFam" id="1.20.120.140:FF:000002">
    <property type="entry name" value="Signal recognition particle receptor FtsY"/>
    <property type="match status" value="1"/>
</dbReference>
<keyword evidence="8" id="KW-0472">Membrane</keyword>
<dbReference type="HAMAP" id="MF_00920">
    <property type="entry name" value="FtsY"/>
    <property type="match status" value="1"/>
</dbReference>
<keyword evidence="3" id="KW-1003">Cell membrane</keyword>
<reference evidence="11" key="1">
    <citation type="submission" date="2018-06" db="EMBL/GenBank/DDBJ databases">
        <authorList>
            <person name="Zhirakovskaya E."/>
        </authorList>
    </citation>
    <scope>NUCLEOTIDE SEQUENCE</scope>
</reference>
<evidence type="ECO:0000313" key="11">
    <source>
        <dbReference type="EMBL" id="VAX29505.1"/>
    </source>
</evidence>
<evidence type="ECO:0000256" key="4">
    <source>
        <dbReference type="ARBA" id="ARBA00022490"/>
    </source>
</evidence>
<keyword evidence="6" id="KW-0378">Hydrolase</keyword>
<feature type="domain" description="SRP54-type proteins GTP-binding" evidence="10">
    <location>
        <begin position="278"/>
        <end position="291"/>
    </location>
</feature>
<dbReference type="PROSITE" id="PS00300">
    <property type="entry name" value="SRP54"/>
    <property type="match status" value="1"/>
</dbReference>
<dbReference type="EMBL" id="UOGF01000051">
    <property type="protein sequence ID" value="VAX29505.1"/>
    <property type="molecule type" value="Genomic_DNA"/>
</dbReference>
<dbReference type="InterPro" id="IPR027417">
    <property type="entry name" value="P-loop_NTPase"/>
</dbReference>
<comment type="similarity">
    <text evidence="2">Belongs to the GTP-binding SRP family.</text>
</comment>
<organism evidence="11">
    <name type="scientific">hydrothermal vent metagenome</name>
    <dbReference type="NCBI Taxonomy" id="652676"/>
    <lineage>
        <taxon>unclassified sequences</taxon>
        <taxon>metagenomes</taxon>
        <taxon>ecological metagenomes</taxon>
    </lineage>
</organism>
<evidence type="ECO:0000259" key="10">
    <source>
        <dbReference type="PROSITE" id="PS00300"/>
    </source>
</evidence>
<evidence type="ECO:0000256" key="7">
    <source>
        <dbReference type="ARBA" id="ARBA00023134"/>
    </source>
</evidence>
<dbReference type="GO" id="GO:0005737">
    <property type="term" value="C:cytoplasm"/>
    <property type="evidence" value="ECO:0007669"/>
    <property type="project" value="UniProtKB-ARBA"/>
</dbReference>
<dbReference type="SMART" id="SM00962">
    <property type="entry name" value="SRP54"/>
    <property type="match status" value="1"/>
</dbReference>
<protein>
    <submittedName>
        <fullName evidence="11">Signal recognition particle receptor FtsY</fullName>
    </submittedName>
</protein>
<name>A0A3B1DCR9_9ZZZZ</name>
<dbReference type="SMART" id="SM00382">
    <property type="entry name" value="AAA"/>
    <property type="match status" value="1"/>
</dbReference>
<gene>
    <name evidence="11" type="ORF">MNBD_NITROSPIRAE01-104</name>
</gene>
<dbReference type="InterPro" id="IPR000897">
    <property type="entry name" value="SRP54_GTPase_dom"/>
</dbReference>
<dbReference type="Gene3D" id="3.40.50.300">
    <property type="entry name" value="P-loop containing nucleotide triphosphate hydrolases"/>
    <property type="match status" value="1"/>
</dbReference>
<dbReference type="GO" id="GO:0005886">
    <property type="term" value="C:plasma membrane"/>
    <property type="evidence" value="ECO:0007669"/>
    <property type="project" value="UniProtKB-SubCell"/>
</dbReference>
<dbReference type="NCBIfam" id="TIGR00064">
    <property type="entry name" value="ftsY"/>
    <property type="match status" value="1"/>
</dbReference>
<keyword evidence="5" id="KW-0547">Nucleotide-binding</keyword>
<dbReference type="Pfam" id="PF02881">
    <property type="entry name" value="SRP54_N"/>
    <property type="match status" value="1"/>
</dbReference>
<dbReference type="GO" id="GO:0003924">
    <property type="term" value="F:GTPase activity"/>
    <property type="evidence" value="ECO:0007669"/>
    <property type="project" value="TreeGrafter"/>
</dbReference>
<evidence type="ECO:0000256" key="1">
    <source>
        <dbReference type="ARBA" id="ARBA00004413"/>
    </source>
</evidence>